<dbReference type="Pfam" id="PF00041">
    <property type="entry name" value="fn3"/>
    <property type="match status" value="1"/>
</dbReference>
<dbReference type="InterPro" id="IPR036116">
    <property type="entry name" value="FN3_sf"/>
</dbReference>
<accession>A0A0S8JKZ3</accession>
<dbReference type="Pfam" id="PF13860">
    <property type="entry name" value="FlgD_ig"/>
    <property type="match status" value="1"/>
</dbReference>
<evidence type="ECO:0000313" key="3">
    <source>
        <dbReference type="EMBL" id="KPL09259.1"/>
    </source>
</evidence>
<dbReference type="AlphaFoldDB" id="A0A0S8JKZ3"/>
<evidence type="ECO:0000313" key="4">
    <source>
        <dbReference type="Proteomes" id="UP000051035"/>
    </source>
</evidence>
<dbReference type="InterPro" id="IPR003961">
    <property type="entry name" value="FN3_dom"/>
</dbReference>
<comment type="caution">
    <text evidence="3">The sequence shown here is derived from an EMBL/GenBank/DDBJ whole genome shotgun (WGS) entry which is preliminary data.</text>
</comment>
<protein>
    <recommendedName>
        <fullName evidence="2">Fibronectin type-III domain-containing protein</fullName>
    </recommendedName>
</protein>
<proteinExistence type="predicted"/>
<dbReference type="EMBL" id="LJVA01000078">
    <property type="protein sequence ID" value="KPL09259.1"/>
    <property type="molecule type" value="Genomic_DNA"/>
</dbReference>
<evidence type="ECO:0000256" key="1">
    <source>
        <dbReference type="SAM" id="MobiDB-lite"/>
    </source>
</evidence>
<dbReference type="SUPFAM" id="SSF49265">
    <property type="entry name" value="Fibronectin type III"/>
    <property type="match status" value="1"/>
</dbReference>
<dbReference type="Proteomes" id="UP000051035">
    <property type="component" value="Unassembled WGS sequence"/>
</dbReference>
<feature type="region of interest" description="Disordered" evidence="1">
    <location>
        <begin position="277"/>
        <end position="302"/>
    </location>
</feature>
<evidence type="ECO:0000259" key="2">
    <source>
        <dbReference type="PROSITE" id="PS50853"/>
    </source>
</evidence>
<dbReference type="InterPro" id="IPR013783">
    <property type="entry name" value="Ig-like_fold"/>
</dbReference>
<dbReference type="InterPro" id="IPR036278">
    <property type="entry name" value="Sialidase_sf"/>
</dbReference>
<reference evidence="3 4" key="1">
    <citation type="journal article" date="2015" name="Microbiome">
        <title>Genomic resolution of linkages in carbon, nitrogen, and sulfur cycling among widespread estuary sediment bacteria.</title>
        <authorList>
            <person name="Baker B.J."/>
            <person name="Lazar C.S."/>
            <person name="Teske A.P."/>
            <person name="Dick G.J."/>
        </authorList>
    </citation>
    <scope>NUCLEOTIDE SEQUENCE [LARGE SCALE GENOMIC DNA]</scope>
    <source>
        <strain evidence="3">SM1_40</strain>
    </source>
</reference>
<organism evidence="3 4">
    <name type="scientific">candidate division TA06 bacterium SM1_40</name>
    <dbReference type="NCBI Taxonomy" id="1703773"/>
    <lineage>
        <taxon>Bacteria</taxon>
        <taxon>Bacteria division TA06</taxon>
    </lineage>
</organism>
<feature type="non-terminal residue" evidence="3">
    <location>
        <position position="1"/>
    </location>
</feature>
<gene>
    <name evidence="3" type="ORF">AMJ71_06905</name>
</gene>
<dbReference type="InterPro" id="IPR025965">
    <property type="entry name" value="FlgD/Vpr_Ig-like"/>
</dbReference>
<dbReference type="SUPFAM" id="SSF50939">
    <property type="entry name" value="Sialidases"/>
    <property type="match status" value="1"/>
</dbReference>
<sequence length="559" mass="60520">LVDGEATVMVARGSLPNGLFQRPVGLGWNADEYGSLVASPQGPVHLVWETNGRIRHTSSRDGGRTFIATLLPSEGTDAGQPDIALSPDGSLLVCWNRDGTIFLSRRSPNSASFSAPVRVSDEAPSLAAGPGPAQLAADEEDRVFVAWTSLWGTDRDITIDCSLDGGLSFGTDQRPGERSQNLADQVLPALAVGPDGMVYVAWIDCSRAEGQCTYPTASCHEICLTYAALGDSPPPGAPADLRVYQKTDHSIALRWIAPGDDGTEGRAARYDIRHSTDPIDEQSWETADRWSEPPEPSEAGLADSMTVRGLDPGTQYFFALRAADEPGRWSPLSPVVVDTTVALTAALSSFEAQWNGDRVHLTWSVGTGKSTSYFFVQRSSRAACPASERVALNTTPLTGTENYYLPDTTAIPGRTYFYWLREVVPSQAVFYHGPLSVSVPTAAPEIGLTNQPNPFYTTTIISYSIPDFPLSRAHEVQRTPGLPVGGPESSHGPQHVSLRIFNLQGQLIRTLIDEPQDPGRYEYGWNGTAESGKSVGAGVYFYRLEIDEHVESGRMIYIK</sequence>
<feature type="domain" description="Fibronectin type-III" evidence="2">
    <location>
        <begin position="237"/>
        <end position="343"/>
    </location>
</feature>
<dbReference type="CDD" id="cd00063">
    <property type="entry name" value="FN3"/>
    <property type="match status" value="1"/>
</dbReference>
<dbReference type="SMART" id="SM00060">
    <property type="entry name" value="FN3"/>
    <property type="match status" value="1"/>
</dbReference>
<name>A0A0S8JKZ3_UNCT6</name>
<dbReference type="PROSITE" id="PS50853">
    <property type="entry name" value="FN3"/>
    <property type="match status" value="1"/>
</dbReference>
<dbReference type="Gene3D" id="2.60.40.10">
    <property type="entry name" value="Immunoglobulins"/>
    <property type="match status" value="2"/>
</dbReference>
<dbReference type="Gene3D" id="2.60.40.4070">
    <property type="match status" value="1"/>
</dbReference>